<comment type="caution">
    <text evidence="2">The sequence shown here is derived from an EMBL/GenBank/DDBJ whole genome shotgun (WGS) entry which is preliminary data.</text>
</comment>
<dbReference type="EMBL" id="MU791297">
    <property type="protein sequence ID" value="KAJ3990955.1"/>
    <property type="molecule type" value="Genomic_DNA"/>
</dbReference>
<evidence type="ECO:0000313" key="2">
    <source>
        <dbReference type="EMBL" id="KAJ3990955.1"/>
    </source>
</evidence>
<sequence length="237" mass="27072">MRIIDRRRTLKKIMNDSILYRVKMAAPSFEFTVKSSSKSQLNHRLRKYFKSKGVKLVAKTVVQAMDWSNLEKADLVYYQQIAGQVFVSKGLFHVVEHLQPHPETLSPSSISSLVEGLLIELGQSGGSITAEKMQVVVMASMQDFGHIFRRWQPLTGFEGTAEEAQELSKRIFFNDFLFSLPTSEEDLTGISKKRGLEEEHESPGRQSPLKRAKLDNVTSKSNLFQRIKRKRVIQRSV</sequence>
<organism evidence="2 3">
    <name type="scientific">Lentinula boryana</name>
    <dbReference type="NCBI Taxonomy" id="40481"/>
    <lineage>
        <taxon>Eukaryota</taxon>
        <taxon>Fungi</taxon>
        <taxon>Dikarya</taxon>
        <taxon>Basidiomycota</taxon>
        <taxon>Agaricomycotina</taxon>
        <taxon>Agaricomycetes</taxon>
        <taxon>Agaricomycetidae</taxon>
        <taxon>Agaricales</taxon>
        <taxon>Marasmiineae</taxon>
        <taxon>Omphalotaceae</taxon>
        <taxon>Lentinula</taxon>
    </lineage>
</organism>
<dbReference type="Proteomes" id="UP001163828">
    <property type="component" value="Unassembled WGS sequence"/>
</dbReference>
<name>A0ABQ8PX02_9AGAR</name>
<feature type="region of interest" description="Disordered" evidence="1">
    <location>
        <begin position="189"/>
        <end position="211"/>
    </location>
</feature>
<feature type="compositionally biased region" description="Basic and acidic residues" evidence="1">
    <location>
        <begin position="194"/>
        <end position="203"/>
    </location>
</feature>
<evidence type="ECO:0000313" key="3">
    <source>
        <dbReference type="Proteomes" id="UP001163828"/>
    </source>
</evidence>
<accession>A0ABQ8PX02</accession>
<keyword evidence="3" id="KW-1185">Reference proteome</keyword>
<protein>
    <submittedName>
        <fullName evidence="2">Uncharacterized protein</fullName>
    </submittedName>
</protein>
<gene>
    <name evidence="2" type="ORF">F5050DRAFT_1898748</name>
</gene>
<proteinExistence type="predicted"/>
<reference evidence="2" key="1">
    <citation type="submission" date="2022-08" db="EMBL/GenBank/DDBJ databases">
        <authorList>
            <consortium name="DOE Joint Genome Institute"/>
            <person name="Min B."/>
            <person name="Riley R."/>
            <person name="Sierra-Patev S."/>
            <person name="Naranjo-Ortiz M."/>
            <person name="Looney B."/>
            <person name="Konkel Z."/>
            <person name="Slot J.C."/>
            <person name="Sakamoto Y."/>
            <person name="Steenwyk J.L."/>
            <person name="Rokas A."/>
            <person name="Carro J."/>
            <person name="Camarero S."/>
            <person name="Ferreira P."/>
            <person name="Molpeceres G."/>
            <person name="Ruiz-Duenas F.J."/>
            <person name="Serrano A."/>
            <person name="Henrissat B."/>
            <person name="Drula E."/>
            <person name="Hughes K.W."/>
            <person name="Mata J.L."/>
            <person name="Ishikawa N.K."/>
            <person name="Vargas-Isla R."/>
            <person name="Ushijima S."/>
            <person name="Smith C.A."/>
            <person name="Ahrendt S."/>
            <person name="Andreopoulos W."/>
            <person name="He G."/>
            <person name="Labutti K."/>
            <person name="Lipzen A."/>
            <person name="Ng V."/>
            <person name="Sandor L."/>
            <person name="Barry K."/>
            <person name="Martinez A.T."/>
            <person name="Xiao Y."/>
            <person name="Gibbons J.G."/>
            <person name="Terashima K."/>
            <person name="Hibbett D.S."/>
            <person name="Grigoriev I.V."/>
        </authorList>
    </citation>
    <scope>NUCLEOTIDE SEQUENCE</scope>
    <source>
        <strain evidence="2">TFB10827</strain>
    </source>
</reference>
<evidence type="ECO:0000256" key="1">
    <source>
        <dbReference type="SAM" id="MobiDB-lite"/>
    </source>
</evidence>